<organism evidence="6 7">
    <name type="scientific">Halotalea alkalilenta</name>
    <dbReference type="NCBI Taxonomy" id="376489"/>
    <lineage>
        <taxon>Bacteria</taxon>
        <taxon>Pseudomonadati</taxon>
        <taxon>Pseudomonadota</taxon>
        <taxon>Gammaproteobacteria</taxon>
        <taxon>Oceanospirillales</taxon>
        <taxon>Halomonadaceae</taxon>
        <taxon>Halotalea</taxon>
    </lineage>
</organism>
<dbReference type="Pfam" id="PF00702">
    <property type="entry name" value="Hydrolase"/>
    <property type="match status" value="1"/>
</dbReference>
<keyword evidence="3" id="KW-0479">Metal-binding</keyword>
<gene>
    <name evidence="6" type="ORF">A5892_05675</name>
</gene>
<dbReference type="GO" id="GO:0003824">
    <property type="term" value="F:catalytic activity"/>
    <property type="evidence" value="ECO:0007669"/>
    <property type="project" value="UniProtKB-ARBA"/>
</dbReference>
<dbReference type="EMBL" id="CP015243">
    <property type="protein sequence ID" value="ANF57019.1"/>
    <property type="molecule type" value="Genomic_DNA"/>
</dbReference>
<evidence type="ECO:0000313" key="6">
    <source>
        <dbReference type="EMBL" id="ANF57019.1"/>
    </source>
</evidence>
<keyword evidence="4" id="KW-0460">Magnesium</keyword>
<accession>A0A172YCP1</accession>
<evidence type="ECO:0000256" key="3">
    <source>
        <dbReference type="ARBA" id="ARBA00022723"/>
    </source>
</evidence>
<dbReference type="InterPro" id="IPR023198">
    <property type="entry name" value="PGP-like_dom2"/>
</dbReference>
<evidence type="ECO:0000313" key="7">
    <source>
        <dbReference type="Proteomes" id="UP000077875"/>
    </source>
</evidence>
<dbReference type="PANTHER" id="PTHR46193:SF10">
    <property type="entry name" value="6-PHOSPHOGLUCONATE PHOSPHATASE"/>
    <property type="match status" value="1"/>
</dbReference>
<dbReference type="AlphaFoldDB" id="A0A172YCP1"/>
<comment type="cofactor">
    <cofactor evidence="1">
        <name>Mg(2+)</name>
        <dbReference type="ChEBI" id="CHEBI:18420"/>
    </cofactor>
</comment>
<dbReference type="PRINTS" id="PR00413">
    <property type="entry name" value="HADHALOGNASE"/>
</dbReference>
<dbReference type="Gene3D" id="1.10.150.240">
    <property type="entry name" value="Putative phosphatase, domain 2"/>
    <property type="match status" value="1"/>
</dbReference>
<dbReference type="RefSeq" id="WP_064121976.1">
    <property type="nucleotide sequence ID" value="NZ_CP015243.1"/>
</dbReference>
<sequence>MSERWSLIFDCDGTLVDSEPLLARELAVTFTSLGLPFEPQDYMLDYRGVAFPFILADLETRHGRKVDDMERRKELEQQMRASLEERMKQELEPIDGVAEALEALSAHPRCVASNGPLRKIKLSMSLSGLAAQFGDHLYSAYEVGIWKPDPGLYLYAAKALDTPPERCIVIDDAAVGLKSGIDAGMQVIHLNRFSERERTPEEAHEIRAMAQLPSMVEKIIAERSAASA</sequence>
<reference evidence="6 7" key="1">
    <citation type="submission" date="2016-04" db="EMBL/GenBank/DDBJ databases">
        <title>Complete Genome Sequence of Halotalea alkalilenta IHB B 13600.</title>
        <authorList>
            <person name="Swarnkar M.K."/>
            <person name="Sharma A."/>
            <person name="Kaushal K."/>
            <person name="Soni R."/>
            <person name="Rana S."/>
            <person name="Singh A.K."/>
            <person name="Gulati A."/>
        </authorList>
    </citation>
    <scope>NUCLEOTIDE SEQUENCE [LARGE SCALE GENOMIC DNA]</scope>
    <source>
        <strain evidence="6 7">IHB B 13600</strain>
    </source>
</reference>
<dbReference type="STRING" id="376489.A5892_05675"/>
<dbReference type="GO" id="GO:0046872">
    <property type="term" value="F:metal ion binding"/>
    <property type="evidence" value="ECO:0007669"/>
    <property type="project" value="UniProtKB-KW"/>
</dbReference>
<evidence type="ECO:0008006" key="8">
    <source>
        <dbReference type="Google" id="ProtNLM"/>
    </source>
</evidence>
<evidence type="ECO:0000256" key="1">
    <source>
        <dbReference type="ARBA" id="ARBA00001946"/>
    </source>
</evidence>
<proteinExistence type="inferred from homology"/>
<keyword evidence="5" id="KW-0175">Coiled coil</keyword>
<evidence type="ECO:0000256" key="4">
    <source>
        <dbReference type="ARBA" id="ARBA00022842"/>
    </source>
</evidence>
<name>A0A172YCP1_9GAMM</name>
<evidence type="ECO:0000256" key="2">
    <source>
        <dbReference type="ARBA" id="ARBA00006171"/>
    </source>
</evidence>
<protein>
    <recommendedName>
        <fullName evidence="8">Haloacid dehalogenase</fullName>
    </recommendedName>
</protein>
<dbReference type="Proteomes" id="UP000077875">
    <property type="component" value="Chromosome"/>
</dbReference>
<dbReference type="KEGG" id="haa:A5892_05675"/>
<dbReference type="InterPro" id="IPR036412">
    <property type="entry name" value="HAD-like_sf"/>
</dbReference>
<dbReference type="SUPFAM" id="SSF56784">
    <property type="entry name" value="HAD-like"/>
    <property type="match status" value="1"/>
</dbReference>
<dbReference type="Gene3D" id="3.40.50.1000">
    <property type="entry name" value="HAD superfamily/HAD-like"/>
    <property type="match status" value="1"/>
</dbReference>
<keyword evidence="7" id="KW-1185">Reference proteome</keyword>
<dbReference type="InterPro" id="IPR051600">
    <property type="entry name" value="Beta-PGM-like"/>
</dbReference>
<dbReference type="NCBIfam" id="TIGR01509">
    <property type="entry name" value="HAD-SF-IA-v3"/>
    <property type="match status" value="1"/>
</dbReference>
<dbReference type="PANTHER" id="PTHR46193">
    <property type="entry name" value="6-PHOSPHOGLUCONATE PHOSPHATASE"/>
    <property type="match status" value="1"/>
</dbReference>
<dbReference type="NCBIfam" id="TIGR01549">
    <property type="entry name" value="HAD-SF-IA-v1"/>
    <property type="match status" value="1"/>
</dbReference>
<evidence type="ECO:0000256" key="5">
    <source>
        <dbReference type="SAM" id="Coils"/>
    </source>
</evidence>
<dbReference type="InterPro" id="IPR006439">
    <property type="entry name" value="HAD-SF_hydro_IA"/>
</dbReference>
<feature type="coiled-coil region" evidence="5">
    <location>
        <begin position="65"/>
        <end position="92"/>
    </location>
</feature>
<dbReference type="SFLD" id="SFLDS00003">
    <property type="entry name" value="Haloacid_Dehalogenase"/>
    <property type="match status" value="1"/>
</dbReference>
<dbReference type="SFLD" id="SFLDG01135">
    <property type="entry name" value="C1.5.6:_HAD__Beta-PGM__Phospha"/>
    <property type="match status" value="1"/>
</dbReference>
<dbReference type="SFLD" id="SFLDG01129">
    <property type="entry name" value="C1.5:_HAD__Beta-PGM__Phosphata"/>
    <property type="match status" value="1"/>
</dbReference>
<dbReference type="InterPro" id="IPR023214">
    <property type="entry name" value="HAD_sf"/>
</dbReference>
<comment type="similarity">
    <text evidence="2">Belongs to the HAD-like hydrolase superfamily. CbbY/CbbZ/Gph/YieH family.</text>
</comment>